<gene>
    <name evidence="8" type="ORF">FJZ47_17810</name>
</gene>
<dbReference type="GO" id="GO:0004497">
    <property type="term" value="F:monooxygenase activity"/>
    <property type="evidence" value="ECO:0007669"/>
    <property type="project" value="UniProtKB-KW"/>
</dbReference>
<dbReference type="PRINTS" id="PR00385">
    <property type="entry name" value="P450"/>
</dbReference>
<proteinExistence type="inferred from homology"/>
<evidence type="ECO:0000256" key="7">
    <source>
        <dbReference type="RuleBase" id="RU000461"/>
    </source>
</evidence>
<dbReference type="InterPro" id="IPR017972">
    <property type="entry name" value="Cyt_P450_CS"/>
</dbReference>
<dbReference type="PANTHER" id="PTHR46696:SF1">
    <property type="entry name" value="CYTOCHROME P450 YJIB-RELATED"/>
    <property type="match status" value="1"/>
</dbReference>
<keyword evidence="2 7" id="KW-0349">Heme</keyword>
<name>A0A937W5Q7_UNCTE</name>
<accession>A0A937W5Q7</accession>
<evidence type="ECO:0000256" key="1">
    <source>
        <dbReference type="ARBA" id="ARBA00010617"/>
    </source>
</evidence>
<evidence type="ECO:0000256" key="6">
    <source>
        <dbReference type="ARBA" id="ARBA00023033"/>
    </source>
</evidence>
<evidence type="ECO:0000256" key="5">
    <source>
        <dbReference type="ARBA" id="ARBA00023004"/>
    </source>
</evidence>
<evidence type="ECO:0000313" key="9">
    <source>
        <dbReference type="Proteomes" id="UP000712673"/>
    </source>
</evidence>
<dbReference type="EMBL" id="VGLS01000638">
    <property type="protein sequence ID" value="MBM3225637.1"/>
    <property type="molecule type" value="Genomic_DNA"/>
</dbReference>
<dbReference type="GO" id="GO:0016705">
    <property type="term" value="F:oxidoreductase activity, acting on paired donors, with incorporation or reduction of molecular oxygen"/>
    <property type="evidence" value="ECO:0007669"/>
    <property type="project" value="InterPro"/>
</dbReference>
<keyword evidence="6 7" id="KW-0503">Monooxygenase</keyword>
<dbReference type="InterPro" id="IPR036396">
    <property type="entry name" value="Cyt_P450_sf"/>
</dbReference>
<dbReference type="PROSITE" id="PS00086">
    <property type="entry name" value="CYTOCHROME_P450"/>
    <property type="match status" value="1"/>
</dbReference>
<sequence>MNDAPLFTPEQLWMPDFIADPYPTYHHLRAHSPLPFIRLPGDTITGMPGPLWAWALMKHDDVSSALRDHATFASRGDSLTGKAFPRLALLHDDPPRHTHLRRLVNHTFTLKRIEALTPWIHSVAHALLDAIGTGEVDVVSSYTIPLPIQVIARLLGIPGEEYLTFKRWSDALMATNCLSSEERDQSNQEMMAYFGRMASHRRARGADDLITALVEAEVEGASLTEEDILGFCVLLLVAGNETTTHLLGNLLHLLVDRPALWQQLREERHLVEAVIEETLRYASPVQRLFRHTTQAVQVSGVSIPAGADVALFYGAANRDPAVFPQPDEFRLDRDFRRHVAFGSGIHYCLGAPLARAEATITLNAFLDRFAKITRGNAPATRQTAGALVYGLQQLPLVLTPA</sequence>
<protein>
    <submittedName>
        <fullName evidence="8">Cytochrome P450</fullName>
    </submittedName>
</protein>
<keyword evidence="5 7" id="KW-0408">Iron</keyword>
<dbReference type="Proteomes" id="UP000712673">
    <property type="component" value="Unassembled WGS sequence"/>
</dbReference>
<dbReference type="GO" id="GO:0020037">
    <property type="term" value="F:heme binding"/>
    <property type="evidence" value="ECO:0007669"/>
    <property type="project" value="InterPro"/>
</dbReference>
<evidence type="ECO:0000313" key="8">
    <source>
        <dbReference type="EMBL" id="MBM3225637.1"/>
    </source>
</evidence>
<keyword evidence="3 7" id="KW-0479">Metal-binding</keyword>
<reference evidence="8" key="1">
    <citation type="submission" date="2019-03" db="EMBL/GenBank/DDBJ databases">
        <title>Lake Tanganyika Metagenome-Assembled Genomes (MAGs).</title>
        <authorList>
            <person name="Tran P."/>
        </authorList>
    </citation>
    <scope>NUCLEOTIDE SEQUENCE</scope>
    <source>
        <strain evidence="8">K_DeepCast_65m_m2_066</strain>
    </source>
</reference>
<dbReference type="PRINTS" id="PR00359">
    <property type="entry name" value="BP450"/>
</dbReference>
<comment type="similarity">
    <text evidence="1 7">Belongs to the cytochrome P450 family.</text>
</comment>
<comment type="caution">
    <text evidence="8">The sequence shown here is derived from an EMBL/GenBank/DDBJ whole genome shotgun (WGS) entry which is preliminary data.</text>
</comment>
<keyword evidence="4 7" id="KW-0560">Oxidoreductase</keyword>
<dbReference type="SUPFAM" id="SSF48264">
    <property type="entry name" value="Cytochrome P450"/>
    <property type="match status" value="1"/>
</dbReference>
<dbReference type="Pfam" id="PF00067">
    <property type="entry name" value="p450"/>
    <property type="match status" value="1"/>
</dbReference>
<dbReference type="FunFam" id="1.10.630.10:FF:000018">
    <property type="entry name" value="Cytochrome P450 monooxygenase"/>
    <property type="match status" value="1"/>
</dbReference>
<dbReference type="InterPro" id="IPR001128">
    <property type="entry name" value="Cyt_P450"/>
</dbReference>
<organism evidence="8 9">
    <name type="scientific">Tectimicrobiota bacterium</name>
    <dbReference type="NCBI Taxonomy" id="2528274"/>
    <lineage>
        <taxon>Bacteria</taxon>
        <taxon>Pseudomonadati</taxon>
        <taxon>Nitrospinota/Tectimicrobiota group</taxon>
        <taxon>Candidatus Tectimicrobiota</taxon>
    </lineage>
</organism>
<dbReference type="PANTHER" id="PTHR46696">
    <property type="entry name" value="P450, PUTATIVE (EUROFUNG)-RELATED"/>
    <property type="match status" value="1"/>
</dbReference>
<dbReference type="Gene3D" id="1.10.630.10">
    <property type="entry name" value="Cytochrome P450"/>
    <property type="match status" value="1"/>
</dbReference>
<evidence type="ECO:0000256" key="3">
    <source>
        <dbReference type="ARBA" id="ARBA00022723"/>
    </source>
</evidence>
<dbReference type="InterPro" id="IPR002397">
    <property type="entry name" value="Cyt_P450_B"/>
</dbReference>
<evidence type="ECO:0000256" key="2">
    <source>
        <dbReference type="ARBA" id="ARBA00022617"/>
    </source>
</evidence>
<evidence type="ECO:0000256" key="4">
    <source>
        <dbReference type="ARBA" id="ARBA00023002"/>
    </source>
</evidence>
<dbReference type="GO" id="GO:0005506">
    <property type="term" value="F:iron ion binding"/>
    <property type="evidence" value="ECO:0007669"/>
    <property type="project" value="InterPro"/>
</dbReference>
<dbReference type="AlphaFoldDB" id="A0A937W5Q7"/>